<reference evidence="3" key="1">
    <citation type="submission" date="2025-08" db="UniProtKB">
        <authorList>
            <consortium name="RefSeq"/>
        </authorList>
    </citation>
    <scope>IDENTIFICATION</scope>
    <source>
        <tissue evidence="3">Blood</tissue>
    </source>
</reference>
<dbReference type="GO" id="GO:0048255">
    <property type="term" value="P:mRNA stabilization"/>
    <property type="evidence" value="ECO:0007669"/>
    <property type="project" value="TreeGrafter"/>
</dbReference>
<dbReference type="AlphaFoldDB" id="A0AA97K1U8"/>
<protein>
    <submittedName>
        <fullName evidence="3">Meiosis-specific coiled-coil domain-containing protein MEIOC-like</fullName>
    </submittedName>
</protein>
<evidence type="ECO:0000313" key="2">
    <source>
        <dbReference type="Proteomes" id="UP001190640"/>
    </source>
</evidence>
<dbReference type="Proteomes" id="UP001190640">
    <property type="component" value="Chromosome 11"/>
</dbReference>
<accession>A0AA97K1U8</accession>
<dbReference type="GO" id="GO:0005634">
    <property type="term" value="C:nucleus"/>
    <property type="evidence" value="ECO:0007669"/>
    <property type="project" value="TreeGrafter"/>
</dbReference>
<feature type="compositionally biased region" description="Polar residues" evidence="1">
    <location>
        <begin position="491"/>
        <end position="503"/>
    </location>
</feature>
<dbReference type="GO" id="GO:0007144">
    <property type="term" value="P:female meiosis I"/>
    <property type="evidence" value="ECO:0007669"/>
    <property type="project" value="TreeGrafter"/>
</dbReference>
<keyword evidence="2" id="KW-1185">Reference proteome</keyword>
<proteinExistence type="predicted"/>
<dbReference type="Pfam" id="PF15189">
    <property type="entry name" value="MEIOC"/>
    <property type="match status" value="1"/>
</dbReference>
<dbReference type="GO" id="GO:0007141">
    <property type="term" value="P:male meiosis I"/>
    <property type="evidence" value="ECO:0007669"/>
    <property type="project" value="TreeGrafter"/>
</dbReference>
<gene>
    <name evidence="3" type="primary">LOC129337699</name>
</gene>
<feature type="compositionally biased region" description="Polar residues" evidence="1">
    <location>
        <begin position="470"/>
        <end position="484"/>
    </location>
</feature>
<dbReference type="KEGG" id="emc:129337699"/>
<dbReference type="PANTHER" id="PTHR33861:SF4">
    <property type="entry name" value="MEIOSIS-SPECIFIC COILED-COIL DOMAIN-CONTAINING PROTEIN MEIOC"/>
    <property type="match status" value="1"/>
</dbReference>
<name>A0AA97K1U8_EUBMA</name>
<sequence length="917" mass="102476">MVADGARSVAVPLPGGTPPPEVKPMVKNLNFCLFGNAAHCENRSCEEDPVKQSETFSYYKPQVNSAKQEMNTQLFSPLFGGITNTPPNVESPQLYSSWSTCGDETSAVASLQDCRKKRAQINLSYSGSGPDMFGLVSSILEEPNKQEPVTDWNALSRLFPPMWSSENSFSGLFPKSILENKDLTNLVSTLNPYEENTRDSTESLKKDLDDFRLTGTWHALSDACTQSPEKVFRDAVPTNKAFKRNGINHQDSLEYQNIHSYDKKQLNNGSGKSRTDFHTFSSQARIKGSTNKEYPKMDKARGMLGGNDPEGPSQYFSQLCNNSDGIWDLVTEENNLSPERYTDFTTVNESQQFSFPSFYICATTSNKENSFPDGMNSKWQETYPQNAHHSINTEITFCNPECKIPEHPSKESCNSLPLKPIEQNANSSYNGYTWLDTKILNTATASCVTYGKQMNSQLSSVHSSVDHSVAQPSCPQMSPVSSSRKNGKLQMPNNIPSSSGLSTSEKHKKQSPMRCSQNASSVTSEGLCGKIPVNASPSWLSQQCSSNESAKYHRFHNKQSQYSTNERTVQNDRRGKNNRILHPGYAGLNQAQFDALRRKQDQNGSLADFINPSFLPLFPLVSGYTHAPNFPPFNSHPFPSPVNVAFSPLPFPFSELVDLFHYDDFHHLSPLITDLFCGDVAAPCFAFPPPFNNYRPPKNRSGPANELHIHLEECYDQWRALERERKKAEADLARNFPGKRISSSNNTPFSKLPAKPSRVDRLIVDQFREQARVHTLIGKMGRLCGIPVHTNIAVTLARHLEAIHATQARRKDEIVNAANPQRQGTSRYSNEKDVLALAAAIKDLAFSTRKTRTALWCALQMTLPKTSASASVKEEDVERALRELCPVTGHLQGKTGVDHEDKENKRENHEEPQRVIR</sequence>
<organism evidence="2 3">
    <name type="scientific">Eublepharis macularius</name>
    <name type="common">Leopard gecko</name>
    <name type="synonym">Cyrtodactylus macularius</name>
    <dbReference type="NCBI Taxonomy" id="481883"/>
    <lineage>
        <taxon>Eukaryota</taxon>
        <taxon>Metazoa</taxon>
        <taxon>Chordata</taxon>
        <taxon>Craniata</taxon>
        <taxon>Vertebrata</taxon>
        <taxon>Euteleostomi</taxon>
        <taxon>Lepidosauria</taxon>
        <taxon>Squamata</taxon>
        <taxon>Bifurcata</taxon>
        <taxon>Gekkota</taxon>
        <taxon>Eublepharidae</taxon>
        <taxon>Eublepharinae</taxon>
        <taxon>Eublepharis</taxon>
    </lineage>
</organism>
<evidence type="ECO:0000313" key="3">
    <source>
        <dbReference type="RefSeq" id="XP_054847587.1"/>
    </source>
</evidence>
<feature type="region of interest" description="Disordered" evidence="1">
    <location>
        <begin position="462"/>
        <end position="517"/>
    </location>
</feature>
<feature type="compositionally biased region" description="Basic and acidic residues" evidence="1">
    <location>
        <begin position="896"/>
        <end position="917"/>
    </location>
</feature>
<dbReference type="GeneID" id="129337699"/>
<feature type="region of interest" description="Disordered" evidence="1">
    <location>
        <begin position="888"/>
        <end position="917"/>
    </location>
</feature>
<evidence type="ECO:0000256" key="1">
    <source>
        <dbReference type="SAM" id="MobiDB-lite"/>
    </source>
</evidence>
<dbReference type="GO" id="GO:0005737">
    <property type="term" value="C:cytoplasm"/>
    <property type="evidence" value="ECO:0007669"/>
    <property type="project" value="TreeGrafter"/>
</dbReference>
<dbReference type="InterPro" id="IPR027963">
    <property type="entry name" value="MEIOC"/>
</dbReference>
<dbReference type="PANTHER" id="PTHR33861">
    <property type="entry name" value="PROTEIN CBG18333"/>
    <property type="match status" value="1"/>
</dbReference>
<dbReference type="RefSeq" id="XP_054847587.1">
    <property type="nucleotide sequence ID" value="XM_054991612.1"/>
</dbReference>